<dbReference type="OrthoDB" id="4865422at2759"/>
<dbReference type="Proteomes" id="UP000076863">
    <property type="component" value="Unassembled WGS sequence"/>
</dbReference>
<reference evidence="1 2" key="1">
    <citation type="journal article" date="2016" name="Genome Biol. Evol.">
        <title>Divergent and convergent evolution of fungal pathogenicity.</title>
        <authorList>
            <person name="Shang Y."/>
            <person name="Xiao G."/>
            <person name="Zheng P."/>
            <person name="Cen K."/>
            <person name="Zhan S."/>
            <person name="Wang C."/>
        </authorList>
    </citation>
    <scope>NUCLEOTIDE SEQUENCE [LARGE SCALE GENOMIC DNA]</scope>
    <source>
        <strain evidence="1 2">RCEF 3172</strain>
    </source>
</reference>
<gene>
    <name evidence="1" type="ORF">BBO_08146</name>
</gene>
<evidence type="ECO:0000313" key="1">
    <source>
        <dbReference type="EMBL" id="OAA36564.1"/>
    </source>
</evidence>
<name>A0A166Y690_9HYPO</name>
<accession>A0A166Y690</accession>
<organism evidence="1 2">
    <name type="scientific">Beauveria brongniartii RCEF 3172</name>
    <dbReference type="NCBI Taxonomy" id="1081107"/>
    <lineage>
        <taxon>Eukaryota</taxon>
        <taxon>Fungi</taxon>
        <taxon>Dikarya</taxon>
        <taxon>Ascomycota</taxon>
        <taxon>Pezizomycotina</taxon>
        <taxon>Sordariomycetes</taxon>
        <taxon>Hypocreomycetidae</taxon>
        <taxon>Hypocreales</taxon>
        <taxon>Cordycipitaceae</taxon>
        <taxon>Beauveria</taxon>
        <taxon>Beauveria brongniartii</taxon>
    </lineage>
</organism>
<proteinExistence type="predicted"/>
<protein>
    <submittedName>
        <fullName evidence="1">Uncharacterized protein</fullName>
    </submittedName>
</protein>
<keyword evidence="2" id="KW-1185">Reference proteome</keyword>
<comment type="caution">
    <text evidence="1">The sequence shown here is derived from an EMBL/GenBank/DDBJ whole genome shotgun (WGS) entry which is preliminary data.</text>
</comment>
<evidence type="ECO:0000313" key="2">
    <source>
        <dbReference type="Proteomes" id="UP000076863"/>
    </source>
</evidence>
<dbReference type="AlphaFoldDB" id="A0A166Y690"/>
<sequence>MSSSARFALLALQVKDYLRVHVEPHLTIIERLDYLQNYKPRIEFERSTLNPENRILIISPKIFGETVLDAILAQAIYGRDEMRKHCWFRLMYSSHAARLDSFPKEMIHELRQMQVEFYGEGSPANIHTTIEDNGRVWTPTMSVTGDNVLEDIFALLNKQKEETIALGKKHEAELFQQQEEKIELDDKHEAELRERFDTTDEKYPGLSGLLCGVQHSFRDRADRLAERKALLEATMDYIARIGP</sequence>
<dbReference type="EMBL" id="AZHA01000035">
    <property type="protein sequence ID" value="OAA36564.1"/>
    <property type="molecule type" value="Genomic_DNA"/>
</dbReference>